<keyword evidence="2" id="KW-0732">Signal</keyword>
<feature type="signal peptide" evidence="2">
    <location>
        <begin position="1"/>
        <end position="21"/>
    </location>
</feature>
<proteinExistence type="inferred from homology"/>
<dbReference type="Gene3D" id="1.10.530.10">
    <property type="match status" value="1"/>
</dbReference>
<comment type="caution">
    <text evidence="4">The sequence shown here is derived from an EMBL/GenBank/DDBJ whole genome shotgun (WGS) entry which is preliminary data.</text>
</comment>
<dbReference type="SUPFAM" id="SSF81901">
    <property type="entry name" value="HCP-like"/>
    <property type="match status" value="1"/>
</dbReference>
<evidence type="ECO:0000313" key="5">
    <source>
        <dbReference type="Proteomes" id="UP000886602"/>
    </source>
</evidence>
<dbReference type="InterPro" id="IPR008258">
    <property type="entry name" value="Transglycosylase_SLT_dom_1"/>
</dbReference>
<evidence type="ECO:0000313" key="4">
    <source>
        <dbReference type="EMBL" id="MBK7422898.1"/>
    </source>
</evidence>
<evidence type="ECO:0000259" key="3">
    <source>
        <dbReference type="Pfam" id="PF01464"/>
    </source>
</evidence>
<dbReference type="EMBL" id="JADJNC010000010">
    <property type="protein sequence ID" value="MBK7422898.1"/>
    <property type="molecule type" value="Genomic_DNA"/>
</dbReference>
<feature type="chain" id="PRO_5038714011" evidence="2">
    <location>
        <begin position="22"/>
        <end position="279"/>
    </location>
</feature>
<gene>
    <name evidence="4" type="ORF">IPJ48_07265</name>
</gene>
<dbReference type="Gene3D" id="1.25.40.10">
    <property type="entry name" value="Tetratricopeptide repeat domain"/>
    <property type="match status" value="1"/>
</dbReference>
<evidence type="ECO:0000256" key="1">
    <source>
        <dbReference type="ARBA" id="ARBA00007734"/>
    </source>
</evidence>
<protein>
    <submittedName>
        <fullName evidence="4">Lytic transglycosylase domain-containing protein</fullName>
    </submittedName>
</protein>
<comment type="similarity">
    <text evidence="1">Belongs to the transglycosylase Slt family.</text>
</comment>
<dbReference type="Pfam" id="PF01464">
    <property type="entry name" value="SLT"/>
    <property type="match status" value="1"/>
</dbReference>
<evidence type="ECO:0000256" key="2">
    <source>
        <dbReference type="SAM" id="SignalP"/>
    </source>
</evidence>
<dbReference type="Proteomes" id="UP000886602">
    <property type="component" value="Unassembled WGS sequence"/>
</dbReference>
<dbReference type="InterPro" id="IPR023346">
    <property type="entry name" value="Lysozyme-like_dom_sf"/>
</dbReference>
<reference evidence="4" key="1">
    <citation type="submission" date="2020-10" db="EMBL/GenBank/DDBJ databases">
        <title>Connecting structure to function with the recovery of over 1000 high-quality activated sludge metagenome-assembled genomes encoding full-length rRNA genes using long-read sequencing.</title>
        <authorList>
            <person name="Singleton C.M."/>
            <person name="Petriglieri F."/>
            <person name="Kristensen J.M."/>
            <person name="Kirkegaard R.H."/>
            <person name="Michaelsen T.Y."/>
            <person name="Andersen M.H."/>
            <person name="Karst S.M."/>
            <person name="Dueholm M.S."/>
            <person name="Nielsen P.H."/>
            <person name="Albertsen M."/>
        </authorList>
    </citation>
    <scope>NUCLEOTIDE SEQUENCE</scope>
    <source>
        <strain evidence="4">EsbW_18-Q3-R4-48_MAXAC.044</strain>
    </source>
</reference>
<organism evidence="4 5">
    <name type="scientific">Candidatus Propionivibrio dominans</name>
    <dbReference type="NCBI Taxonomy" id="2954373"/>
    <lineage>
        <taxon>Bacteria</taxon>
        <taxon>Pseudomonadati</taxon>
        <taxon>Pseudomonadota</taxon>
        <taxon>Betaproteobacteria</taxon>
        <taxon>Rhodocyclales</taxon>
        <taxon>Rhodocyclaceae</taxon>
        <taxon>Propionivibrio</taxon>
    </lineage>
</organism>
<dbReference type="InterPro" id="IPR011990">
    <property type="entry name" value="TPR-like_helical_dom_sf"/>
</dbReference>
<name>A0A9D7I899_9RHOO</name>
<dbReference type="CDD" id="cd16896">
    <property type="entry name" value="LT_Slt70-like"/>
    <property type="match status" value="1"/>
</dbReference>
<dbReference type="PANTHER" id="PTHR37423:SF2">
    <property type="entry name" value="MEMBRANE-BOUND LYTIC MUREIN TRANSGLYCOSYLASE C"/>
    <property type="match status" value="1"/>
</dbReference>
<accession>A0A9D7I899</accession>
<feature type="domain" description="Transglycosylase SLT" evidence="3">
    <location>
        <begin position="152"/>
        <end position="257"/>
    </location>
</feature>
<dbReference type="PANTHER" id="PTHR37423">
    <property type="entry name" value="SOLUBLE LYTIC MUREIN TRANSGLYCOSYLASE-RELATED"/>
    <property type="match status" value="1"/>
</dbReference>
<dbReference type="SUPFAM" id="SSF53955">
    <property type="entry name" value="Lysozyme-like"/>
    <property type="match status" value="1"/>
</dbReference>
<dbReference type="AlphaFoldDB" id="A0A9D7I899"/>
<sequence length="279" mass="29980">MKRLIPALLLLAFVPGSSAQAEAYLEAPRVVAALAQGLAAERGIGIRQNSGLAIELYCDAGTMGSSEGFFRIGRLLLKGPPRLRNPSLANAYLALAARLGHQKASMLHNPLVKNANIDLICSNLHGQGGQPKFDLEGYIAGLSPAKRNLAALIRKKAPHYGVDTRLALAIALAESNLDANAVSPKNAQGVMQLIPDTQERFCVEKPFDPEQNIKGGLAYLKWLQNRFGGNLKLVAAAYNAGEGNVDRYGGIPPFPETQHYVRRVLNFSGMATTAGRTRE</sequence>